<evidence type="ECO:0000259" key="2">
    <source>
        <dbReference type="Pfam" id="PF07883"/>
    </source>
</evidence>
<dbReference type="AlphaFoldDB" id="A0A3B0TF51"/>
<dbReference type="SUPFAM" id="SSF51182">
    <property type="entry name" value="RmlC-like cupins"/>
    <property type="match status" value="1"/>
</dbReference>
<dbReference type="InterPro" id="IPR013096">
    <property type="entry name" value="Cupin_2"/>
</dbReference>
<dbReference type="Gene3D" id="2.60.120.10">
    <property type="entry name" value="Jelly Rolls"/>
    <property type="match status" value="1"/>
</dbReference>
<feature type="region of interest" description="Disordered" evidence="1">
    <location>
        <begin position="31"/>
        <end position="54"/>
    </location>
</feature>
<name>A0A3B0TF51_9ZZZZ</name>
<protein>
    <recommendedName>
        <fullName evidence="2">Cupin type-2 domain-containing protein</fullName>
    </recommendedName>
</protein>
<accession>A0A3B0TF51</accession>
<dbReference type="Pfam" id="PF07883">
    <property type="entry name" value="Cupin_2"/>
    <property type="match status" value="1"/>
</dbReference>
<proteinExistence type="predicted"/>
<feature type="non-terminal residue" evidence="3">
    <location>
        <position position="1"/>
    </location>
</feature>
<dbReference type="InterPro" id="IPR014710">
    <property type="entry name" value="RmlC-like_jellyroll"/>
</dbReference>
<evidence type="ECO:0000313" key="3">
    <source>
        <dbReference type="EMBL" id="VAW05596.1"/>
    </source>
</evidence>
<gene>
    <name evidence="3" type="ORF">MNBD_ACTINO02-3197</name>
</gene>
<organism evidence="3">
    <name type="scientific">hydrothermal vent metagenome</name>
    <dbReference type="NCBI Taxonomy" id="652676"/>
    <lineage>
        <taxon>unclassified sequences</taxon>
        <taxon>metagenomes</taxon>
        <taxon>ecological metagenomes</taxon>
    </lineage>
</organism>
<sequence length="191" mass="21118">PVLVTVRLNSPIQASQEREGCLTGEVRPDTVMVGPQTTDRRPQTAQSIDGRTRGSPLELIRCKEEPGYTVSAPYQRNIKILLAPDRRDCPELTYSHAILYPHSQTDYHQHDRPELIQVLSGFGVFVCNGEEYAVEPDVAIWVRTGEMHQMVNNSDETMKLATVFVPAYATDELLGPIKDAAAAANTTPTQG</sequence>
<dbReference type="EMBL" id="UOEK01000319">
    <property type="protein sequence ID" value="VAW05596.1"/>
    <property type="molecule type" value="Genomic_DNA"/>
</dbReference>
<evidence type="ECO:0000256" key="1">
    <source>
        <dbReference type="SAM" id="MobiDB-lite"/>
    </source>
</evidence>
<reference evidence="3" key="1">
    <citation type="submission" date="2018-06" db="EMBL/GenBank/DDBJ databases">
        <authorList>
            <person name="Zhirakovskaya E."/>
        </authorList>
    </citation>
    <scope>NUCLEOTIDE SEQUENCE</scope>
</reference>
<dbReference type="InterPro" id="IPR011051">
    <property type="entry name" value="RmlC_Cupin_sf"/>
</dbReference>
<feature type="domain" description="Cupin type-2" evidence="2">
    <location>
        <begin position="98"/>
        <end position="164"/>
    </location>
</feature>